<keyword evidence="2" id="KW-1133">Transmembrane helix</keyword>
<protein>
    <recommendedName>
        <fullName evidence="5">Transmembrane protein</fullName>
    </recommendedName>
</protein>
<evidence type="ECO:0000256" key="2">
    <source>
        <dbReference type="SAM" id="Phobius"/>
    </source>
</evidence>
<keyword evidence="2" id="KW-0472">Membrane</keyword>
<feature type="compositionally biased region" description="Low complexity" evidence="1">
    <location>
        <begin position="457"/>
        <end position="471"/>
    </location>
</feature>
<feature type="region of interest" description="Disordered" evidence="1">
    <location>
        <begin position="511"/>
        <end position="530"/>
    </location>
</feature>
<name>A0A1D3DAY6_9EIME</name>
<feature type="compositionally biased region" description="Acidic residues" evidence="1">
    <location>
        <begin position="511"/>
        <end position="525"/>
    </location>
</feature>
<keyword evidence="2" id="KW-0812">Transmembrane</keyword>
<feature type="region of interest" description="Disordered" evidence="1">
    <location>
        <begin position="544"/>
        <end position="582"/>
    </location>
</feature>
<feature type="region of interest" description="Disordered" evidence="1">
    <location>
        <begin position="730"/>
        <end position="758"/>
    </location>
</feature>
<dbReference type="InParanoid" id="A0A1D3DAY6"/>
<keyword evidence="4" id="KW-1185">Reference proteome</keyword>
<evidence type="ECO:0008006" key="5">
    <source>
        <dbReference type="Google" id="ProtNLM"/>
    </source>
</evidence>
<feature type="compositionally biased region" description="Acidic residues" evidence="1">
    <location>
        <begin position="733"/>
        <end position="745"/>
    </location>
</feature>
<feature type="region of interest" description="Disordered" evidence="1">
    <location>
        <begin position="257"/>
        <end position="280"/>
    </location>
</feature>
<dbReference type="AlphaFoldDB" id="A0A1D3DAY6"/>
<dbReference type="EMBL" id="JROU02000031">
    <property type="protein sequence ID" value="OEH80606.1"/>
    <property type="molecule type" value="Genomic_DNA"/>
</dbReference>
<reference evidence="3 4" key="1">
    <citation type="journal article" date="2016" name="BMC Genomics">
        <title>Comparative genomics reveals Cyclospora cayetanensis possesses coccidia-like metabolism and invasion components but unique surface antigens.</title>
        <authorList>
            <person name="Liu S."/>
            <person name="Wang L."/>
            <person name="Zheng H."/>
            <person name="Xu Z."/>
            <person name="Roellig D.M."/>
            <person name="Li N."/>
            <person name="Frace M.A."/>
            <person name="Tang K."/>
            <person name="Arrowood M.J."/>
            <person name="Moss D.M."/>
            <person name="Zhang L."/>
            <person name="Feng Y."/>
            <person name="Xiao L."/>
        </authorList>
    </citation>
    <scope>NUCLEOTIDE SEQUENCE [LARGE SCALE GENOMIC DNA]</scope>
    <source>
        <strain evidence="3 4">CHN_HEN01</strain>
    </source>
</reference>
<feature type="compositionally biased region" description="Acidic residues" evidence="1">
    <location>
        <begin position="225"/>
        <end position="239"/>
    </location>
</feature>
<sequence>MAPATAERREAGTVEVPASPMQTSRGLRLHIRGLLGFLLPVLPCLALAYLCLAPVGTCGGATEHVSSSGSAHLEASAEASATLHVHPASEAPAASFATVGATRLEYQKGSSAPPMCRHAGCREGSTNSFFSQEKGSCFSIVTCSSCPRHPEGRPRICNLLGHRKGYQRLMQNILIPGAPPSSFAYRKATEEEILRTLPKPTPLSGPKGGAGQTASTRPASPSGAQEEEAEAFGSEAEEDFDSDGAFIEVSEGPYSIERANTASDNGGVDATASTTGHHGTKARASFLESMPGFDTYEVEESDSLEGPDYEANVGGSGMLLGTGVGAGGPRGLIVGHNEKRIFSLAPSGVVGDVSNCHVDHKGYTRIQVGVVVSWKDSQLPQPFVFGTFGPEAGRGSSRFSEKGEYEAEGDAALEDWGALPPSVGALASESDENTRLVAEGAADSVSGAAELHEEEAASAGAKGASESSGLAARGGPSPFHVPLTGTPSYLASFSQLSVGFIKRFFKKGDDDFADDEGGDGGDDEGEGRKRGGFFKKFLRRKSRDAQDDYEGNGEEGEGDMYENERGFGSRRGGRSKRRGMKKFGKKIKSIAKASEALLAGSGTGGASSASVEMSFDFSSPAAPKCGVPAVWKGRLRLSSLVRVSFNVRVLLAEVEGAFADFVSSAVALEIRCKERRGCTLEDSLISCVQVSCPKRRELKASLKGHLDAHAQAANEQLQKVAERPGAPQTVYNQEEEPPQEEDEQPLESPKEEPPPKKRAKVTLVLAGGVSERYPGAVPNHTSGESLVLMKGLGSPRSGTGSDLPHDQNSETPVVVLKWSKHLRAATVGNFVKANVSPQAATGIPNGALGRQICAIPDRPSSDVVLMRLLTSSSTLPVQTAHVSVLLEAARMVARVALREGFAVLLQPSRLY</sequence>
<comment type="caution">
    <text evidence="3">The sequence shown here is derived from an EMBL/GenBank/DDBJ whole genome shotgun (WGS) entry which is preliminary data.</text>
</comment>
<dbReference type="VEuPathDB" id="ToxoDB:LOC34624425"/>
<evidence type="ECO:0000256" key="1">
    <source>
        <dbReference type="SAM" id="MobiDB-lite"/>
    </source>
</evidence>
<feature type="region of interest" description="Disordered" evidence="1">
    <location>
        <begin position="196"/>
        <end position="239"/>
    </location>
</feature>
<gene>
    <name evidence="3" type="ORF">cyc_08817</name>
</gene>
<feature type="transmembrane region" description="Helical" evidence="2">
    <location>
        <begin position="29"/>
        <end position="50"/>
    </location>
</feature>
<feature type="region of interest" description="Disordered" evidence="1">
    <location>
        <begin position="445"/>
        <end position="473"/>
    </location>
</feature>
<evidence type="ECO:0000313" key="3">
    <source>
        <dbReference type="EMBL" id="OEH80606.1"/>
    </source>
</evidence>
<accession>A0A1D3DAY6</accession>
<feature type="compositionally biased region" description="Acidic residues" evidence="1">
    <location>
        <begin position="547"/>
        <end position="561"/>
    </location>
</feature>
<feature type="compositionally biased region" description="Basic residues" evidence="1">
    <location>
        <begin position="571"/>
        <end position="582"/>
    </location>
</feature>
<dbReference type="Proteomes" id="UP000095192">
    <property type="component" value="Unassembled WGS sequence"/>
</dbReference>
<dbReference type="VEuPathDB" id="ToxoDB:cyc_08817"/>
<organism evidence="3 4">
    <name type="scientific">Cyclospora cayetanensis</name>
    <dbReference type="NCBI Taxonomy" id="88456"/>
    <lineage>
        <taxon>Eukaryota</taxon>
        <taxon>Sar</taxon>
        <taxon>Alveolata</taxon>
        <taxon>Apicomplexa</taxon>
        <taxon>Conoidasida</taxon>
        <taxon>Coccidia</taxon>
        <taxon>Eucoccidiorida</taxon>
        <taxon>Eimeriorina</taxon>
        <taxon>Eimeriidae</taxon>
        <taxon>Cyclospora</taxon>
    </lineage>
</organism>
<evidence type="ECO:0000313" key="4">
    <source>
        <dbReference type="Proteomes" id="UP000095192"/>
    </source>
</evidence>
<proteinExistence type="predicted"/>